<evidence type="ECO:0000259" key="2">
    <source>
        <dbReference type="Pfam" id="PF00583"/>
    </source>
</evidence>
<protein>
    <recommendedName>
        <fullName evidence="2">N-acetyltransferase domain-containing protein</fullName>
    </recommendedName>
</protein>
<dbReference type="Proteomes" id="UP000583944">
    <property type="component" value="Unassembled WGS sequence"/>
</dbReference>
<dbReference type="GO" id="GO:0016747">
    <property type="term" value="F:acyltransferase activity, transferring groups other than amino-acyl groups"/>
    <property type="evidence" value="ECO:0007669"/>
    <property type="project" value="InterPro"/>
</dbReference>
<evidence type="ECO:0000313" key="4">
    <source>
        <dbReference type="Proteomes" id="UP000583944"/>
    </source>
</evidence>
<dbReference type="EMBL" id="JABDHM010000001">
    <property type="protein sequence ID" value="KAF5226752.1"/>
    <property type="molecule type" value="Genomic_DNA"/>
</dbReference>
<evidence type="ECO:0000256" key="1">
    <source>
        <dbReference type="SAM" id="Phobius"/>
    </source>
</evidence>
<evidence type="ECO:0000313" key="3">
    <source>
        <dbReference type="EMBL" id="KAF5226752.1"/>
    </source>
</evidence>
<dbReference type="VEuPathDB" id="TriTrypDB:ECC02_000253"/>
<dbReference type="Pfam" id="PF00583">
    <property type="entry name" value="Acetyltransf_1"/>
    <property type="match status" value="1"/>
</dbReference>
<feature type="transmembrane region" description="Helical" evidence="1">
    <location>
        <begin position="18"/>
        <end position="37"/>
    </location>
</feature>
<name>A0A7J6YJL8_TRYCR</name>
<dbReference type="InterPro" id="IPR016181">
    <property type="entry name" value="Acyl_CoA_acyltransferase"/>
</dbReference>
<dbReference type="SUPFAM" id="SSF55729">
    <property type="entry name" value="Acyl-CoA N-acyltransferases (Nat)"/>
    <property type="match status" value="1"/>
</dbReference>
<organism evidence="3 4">
    <name type="scientific">Trypanosoma cruzi</name>
    <dbReference type="NCBI Taxonomy" id="5693"/>
    <lineage>
        <taxon>Eukaryota</taxon>
        <taxon>Discoba</taxon>
        <taxon>Euglenozoa</taxon>
        <taxon>Kinetoplastea</taxon>
        <taxon>Metakinetoplastina</taxon>
        <taxon>Trypanosomatida</taxon>
        <taxon>Trypanosomatidae</taxon>
        <taxon>Trypanosoma</taxon>
        <taxon>Schizotrypanum</taxon>
    </lineage>
</organism>
<keyword evidence="1" id="KW-0472">Membrane</keyword>
<dbReference type="Gene3D" id="3.40.630.30">
    <property type="match status" value="1"/>
</dbReference>
<dbReference type="CDD" id="cd04301">
    <property type="entry name" value="NAT_SF"/>
    <property type="match status" value="1"/>
</dbReference>
<reference evidence="3 4" key="1">
    <citation type="journal article" date="2019" name="Genome Biol. Evol.">
        <title>Nanopore Sequencing Significantly Improves Genome Assembly of the Protozoan Parasite Trypanosoma cruzi.</title>
        <authorList>
            <person name="Diaz-Viraque F."/>
            <person name="Pita S."/>
            <person name="Greif G."/>
            <person name="de Souza R.C.M."/>
            <person name="Iraola G."/>
            <person name="Robello C."/>
        </authorList>
    </citation>
    <scope>NUCLEOTIDE SEQUENCE [LARGE SCALE GENOMIC DNA]</scope>
    <source>
        <strain evidence="3 4">Berenice</strain>
    </source>
</reference>
<proteinExistence type="predicted"/>
<sequence>MVGRLCVCLRAKVNEEGYFFFSSIYLSFSFSLFFFFFGKHSEGSGRRASYGQGASESCGAFFCTMTADLVFCEVKKEQDGGRHSAVVEALEKWCFLPYPECTRSRLEQVNIFFVASCRTPATDTTEGAEDVSSAMVGVVGVVWVPLAPGAQVEGYIQLVLVLPTHRRRHIAQQLLQRALRLVEGGDPSRKIVRWRLHTMTPSQQTTAYLRRVLPESDDSASREQLLEEMERLVAAVPRVYETLGFDIRRNMYAYYDNSADAVEMVRVVQGARKRC</sequence>
<dbReference type="InterPro" id="IPR000182">
    <property type="entry name" value="GNAT_dom"/>
</dbReference>
<dbReference type="AlphaFoldDB" id="A0A7J6YJL8"/>
<keyword evidence="1" id="KW-0812">Transmembrane</keyword>
<accession>A0A7J6YJL8</accession>
<comment type="caution">
    <text evidence="3">The sequence shown here is derived from an EMBL/GenBank/DDBJ whole genome shotgun (WGS) entry which is preliminary data.</text>
</comment>
<feature type="domain" description="N-acetyltransferase" evidence="2">
    <location>
        <begin position="135"/>
        <end position="185"/>
    </location>
</feature>
<dbReference type="VEuPathDB" id="TriTrypDB:BCY84_00944"/>
<keyword evidence="1" id="KW-1133">Transmembrane helix</keyword>
<gene>
    <name evidence="3" type="ORF">ECC02_000253</name>
</gene>